<evidence type="ECO:0000313" key="2">
    <source>
        <dbReference type="EMBL" id="KAJ8390396.1"/>
    </source>
</evidence>
<dbReference type="EMBL" id="JAINUG010000170">
    <property type="protein sequence ID" value="KAJ8390396.1"/>
    <property type="molecule type" value="Genomic_DNA"/>
</dbReference>
<dbReference type="Proteomes" id="UP001221898">
    <property type="component" value="Unassembled WGS sequence"/>
</dbReference>
<accession>A0AAD7RWM3</accession>
<proteinExistence type="predicted"/>
<organism evidence="2 3">
    <name type="scientific">Aldrovandia affinis</name>
    <dbReference type="NCBI Taxonomy" id="143900"/>
    <lineage>
        <taxon>Eukaryota</taxon>
        <taxon>Metazoa</taxon>
        <taxon>Chordata</taxon>
        <taxon>Craniata</taxon>
        <taxon>Vertebrata</taxon>
        <taxon>Euteleostomi</taxon>
        <taxon>Actinopterygii</taxon>
        <taxon>Neopterygii</taxon>
        <taxon>Teleostei</taxon>
        <taxon>Notacanthiformes</taxon>
        <taxon>Halosauridae</taxon>
        <taxon>Aldrovandia</taxon>
    </lineage>
</organism>
<name>A0AAD7RWM3_9TELE</name>
<gene>
    <name evidence="2" type="ORF">AAFF_G00107900</name>
</gene>
<evidence type="ECO:0000256" key="1">
    <source>
        <dbReference type="SAM" id="MobiDB-lite"/>
    </source>
</evidence>
<reference evidence="2" key="1">
    <citation type="journal article" date="2023" name="Science">
        <title>Genome structures resolve the early diversification of teleost fishes.</title>
        <authorList>
            <person name="Parey E."/>
            <person name="Louis A."/>
            <person name="Montfort J."/>
            <person name="Bouchez O."/>
            <person name="Roques C."/>
            <person name="Iampietro C."/>
            <person name="Lluch J."/>
            <person name="Castinel A."/>
            <person name="Donnadieu C."/>
            <person name="Desvignes T."/>
            <person name="Floi Bucao C."/>
            <person name="Jouanno E."/>
            <person name="Wen M."/>
            <person name="Mejri S."/>
            <person name="Dirks R."/>
            <person name="Jansen H."/>
            <person name="Henkel C."/>
            <person name="Chen W.J."/>
            <person name="Zahm M."/>
            <person name="Cabau C."/>
            <person name="Klopp C."/>
            <person name="Thompson A.W."/>
            <person name="Robinson-Rechavi M."/>
            <person name="Braasch I."/>
            <person name="Lecointre G."/>
            <person name="Bobe J."/>
            <person name="Postlethwait J.H."/>
            <person name="Berthelot C."/>
            <person name="Roest Crollius H."/>
            <person name="Guiguen Y."/>
        </authorList>
    </citation>
    <scope>NUCLEOTIDE SEQUENCE</scope>
    <source>
        <strain evidence="2">NC1722</strain>
    </source>
</reference>
<sequence>MQRGVPPLASDRNPASRREGGQEVSDLRPCPLPPGNESPASFCRFPPCTSPDSVPVIYAPTAHPFPLPRPGCETHGRGKFGAGIRACQLPGGFETSGLGRVLPFHDMKTGENSFSN</sequence>
<keyword evidence="3" id="KW-1185">Reference proteome</keyword>
<dbReference type="AlphaFoldDB" id="A0AAD7RWM3"/>
<protein>
    <submittedName>
        <fullName evidence="2">Uncharacterized protein</fullName>
    </submittedName>
</protein>
<comment type="caution">
    <text evidence="2">The sequence shown here is derived from an EMBL/GenBank/DDBJ whole genome shotgun (WGS) entry which is preliminary data.</text>
</comment>
<feature type="region of interest" description="Disordered" evidence="1">
    <location>
        <begin position="1"/>
        <end position="33"/>
    </location>
</feature>
<evidence type="ECO:0000313" key="3">
    <source>
        <dbReference type="Proteomes" id="UP001221898"/>
    </source>
</evidence>